<comment type="subcellular location">
    <subcellularLocation>
        <location evidence="1 7">Cell membrane</location>
        <topology evidence="1 7">Multi-pass membrane protein</topology>
    </subcellularLocation>
</comment>
<dbReference type="Pfam" id="PF00528">
    <property type="entry name" value="BPD_transp_1"/>
    <property type="match status" value="1"/>
</dbReference>
<dbReference type="STRING" id="62928.azo0220"/>
<gene>
    <name evidence="10" type="primary">dppC</name>
    <name evidence="10" type="ordered locus">azo0220</name>
</gene>
<keyword evidence="2 7" id="KW-0813">Transport</keyword>
<dbReference type="EMBL" id="AM406670">
    <property type="protein sequence ID" value="CAL92837.1"/>
    <property type="molecule type" value="Genomic_DNA"/>
</dbReference>
<dbReference type="GO" id="GO:0005886">
    <property type="term" value="C:plasma membrane"/>
    <property type="evidence" value="ECO:0007669"/>
    <property type="project" value="UniProtKB-SubCell"/>
</dbReference>
<keyword evidence="3" id="KW-1003">Cell membrane</keyword>
<dbReference type="PANTHER" id="PTHR43386:SF25">
    <property type="entry name" value="PEPTIDE ABC TRANSPORTER PERMEASE PROTEIN"/>
    <property type="match status" value="1"/>
</dbReference>
<dbReference type="eggNOG" id="COG1173">
    <property type="taxonomic scope" value="Bacteria"/>
</dbReference>
<protein>
    <submittedName>
        <fullName evidence="10">ABC transporter, permease protein</fullName>
    </submittedName>
</protein>
<dbReference type="KEGG" id="azo:azo0220"/>
<keyword evidence="6 7" id="KW-0472">Membrane</keyword>
<evidence type="ECO:0000256" key="1">
    <source>
        <dbReference type="ARBA" id="ARBA00004651"/>
    </source>
</evidence>
<feature type="region of interest" description="Disordered" evidence="8">
    <location>
        <begin position="1"/>
        <end position="21"/>
    </location>
</feature>
<reference evidence="10 11" key="1">
    <citation type="journal article" date="2006" name="Nat. Biotechnol.">
        <title>Complete genome of the mutualistic, N2-fixing grass endophyte Azoarcus sp. strain BH72.</title>
        <authorList>
            <person name="Krause A."/>
            <person name="Ramakumar A."/>
            <person name="Bartels D."/>
            <person name="Battistoni F."/>
            <person name="Bekel T."/>
            <person name="Boch J."/>
            <person name="Boehm M."/>
            <person name="Friedrich F."/>
            <person name="Hurek T."/>
            <person name="Krause L."/>
            <person name="Linke B."/>
            <person name="McHardy A.C."/>
            <person name="Sarkar A."/>
            <person name="Schneiker S."/>
            <person name="Syed A.A."/>
            <person name="Thauer R."/>
            <person name="Vorhoelter F.-J."/>
            <person name="Weidner S."/>
            <person name="Puehler A."/>
            <person name="Reinhold-Hurek B."/>
            <person name="Kaiser O."/>
            <person name="Goesmann A."/>
        </authorList>
    </citation>
    <scope>NUCLEOTIDE SEQUENCE [LARGE SCALE GENOMIC DNA]</scope>
    <source>
        <strain evidence="10 11">BH72</strain>
    </source>
</reference>
<dbReference type="PANTHER" id="PTHR43386">
    <property type="entry name" value="OLIGOPEPTIDE TRANSPORT SYSTEM PERMEASE PROTEIN APPC"/>
    <property type="match status" value="1"/>
</dbReference>
<evidence type="ECO:0000256" key="3">
    <source>
        <dbReference type="ARBA" id="ARBA00022475"/>
    </source>
</evidence>
<dbReference type="CDD" id="cd06261">
    <property type="entry name" value="TM_PBP2"/>
    <property type="match status" value="1"/>
</dbReference>
<dbReference type="SUPFAM" id="SSF161098">
    <property type="entry name" value="MetI-like"/>
    <property type="match status" value="1"/>
</dbReference>
<dbReference type="HOGENOM" id="CLU_028518_5_2_4"/>
<feature type="domain" description="ABC transmembrane type-1" evidence="9">
    <location>
        <begin position="92"/>
        <end position="281"/>
    </location>
</feature>
<evidence type="ECO:0000256" key="7">
    <source>
        <dbReference type="RuleBase" id="RU363032"/>
    </source>
</evidence>
<evidence type="ECO:0000259" key="9">
    <source>
        <dbReference type="PROSITE" id="PS50928"/>
    </source>
</evidence>
<proteinExistence type="inferred from homology"/>
<keyword evidence="5 7" id="KW-1133">Transmembrane helix</keyword>
<keyword evidence="11" id="KW-1185">Reference proteome</keyword>
<evidence type="ECO:0000313" key="10">
    <source>
        <dbReference type="EMBL" id="CAL92837.1"/>
    </source>
</evidence>
<dbReference type="InterPro" id="IPR035906">
    <property type="entry name" value="MetI-like_sf"/>
</dbReference>
<dbReference type="Proteomes" id="UP000002588">
    <property type="component" value="Chromosome"/>
</dbReference>
<evidence type="ECO:0000256" key="5">
    <source>
        <dbReference type="ARBA" id="ARBA00022989"/>
    </source>
</evidence>
<evidence type="ECO:0000256" key="2">
    <source>
        <dbReference type="ARBA" id="ARBA00022448"/>
    </source>
</evidence>
<dbReference type="AlphaFoldDB" id="A1K1Y2"/>
<dbReference type="Gene3D" id="1.10.3720.10">
    <property type="entry name" value="MetI-like"/>
    <property type="match status" value="1"/>
</dbReference>
<dbReference type="GO" id="GO:0055085">
    <property type="term" value="P:transmembrane transport"/>
    <property type="evidence" value="ECO:0007669"/>
    <property type="project" value="InterPro"/>
</dbReference>
<name>A1K1Y2_AZOSB</name>
<evidence type="ECO:0000256" key="4">
    <source>
        <dbReference type="ARBA" id="ARBA00022692"/>
    </source>
</evidence>
<evidence type="ECO:0000256" key="8">
    <source>
        <dbReference type="SAM" id="MobiDB-lite"/>
    </source>
</evidence>
<feature type="transmembrane region" description="Helical" evidence="7">
    <location>
        <begin position="259"/>
        <end position="281"/>
    </location>
</feature>
<feature type="transmembrane region" description="Helical" evidence="7">
    <location>
        <begin position="94"/>
        <end position="119"/>
    </location>
</feature>
<keyword evidence="4 7" id="KW-0812">Transmembrane</keyword>
<feature type="transmembrane region" description="Helical" evidence="7">
    <location>
        <begin position="217"/>
        <end position="239"/>
    </location>
</feature>
<evidence type="ECO:0000313" key="11">
    <source>
        <dbReference type="Proteomes" id="UP000002588"/>
    </source>
</evidence>
<evidence type="ECO:0000256" key="6">
    <source>
        <dbReference type="ARBA" id="ARBA00023136"/>
    </source>
</evidence>
<accession>A1K1Y2</accession>
<dbReference type="PROSITE" id="PS50928">
    <property type="entry name" value="ABC_TM1"/>
    <property type="match status" value="1"/>
</dbReference>
<sequence>MSDQPMPASSAPAPALPAEPPRRRLPRLPLPGLLGLAVILFWLATALFGPWLLAPEANEPGVDVVFGRLSAAHPLGTDYLGRDMLARLVLGAGYTVGVAIVATLLASAGGTALALLAAVRGGWTDGALSRLMDTLISIPSKLFALIMVAAFGSSVTLLALTAALIYVPGVFRIARSLAVNINAMDYVAVARSRGEGDLYIMRHEILPNMLGPMLADLGLRFVYVVLLLAGLSFLGLGVQPPEADWGSLVRENLGGLPEGAPAVIVPALAIASLTIAVNLFIDNLPGRANRE</sequence>
<feature type="transmembrane region" description="Helical" evidence="7">
    <location>
        <begin position="32"/>
        <end position="53"/>
    </location>
</feature>
<dbReference type="InterPro" id="IPR050366">
    <property type="entry name" value="BP-dependent_transpt_permease"/>
</dbReference>
<dbReference type="InterPro" id="IPR000515">
    <property type="entry name" value="MetI-like"/>
</dbReference>
<comment type="similarity">
    <text evidence="7">Belongs to the binding-protein-dependent transport system permease family.</text>
</comment>
<organism evidence="10 11">
    <name type="scientific">Azoarcus sp. (strain BH72)</name>
    <dbReference type="NCBI Taxonomy" id="418699"/>
    <lineage>
        <taxon>Bacteria</taxon>
        <taxon>Pseudomonadati</taxon>
        <taxon>Pseudomonadota</taxon>
        <taxon>Betaproteobacteria</taxon>
        <taxon>Rhodocyclales</taxon>
        <taxon>Zoogloeaceae</taxon>
        <taxon>Azoarcus</taxon>
    </lineage>
</organism>